<keyword evidence="1" id="KW-0812">Transmembrane</keyword>
<dbReference type="STRING" id="656914.SAMN00017405_0264"/>
<evidence type="ECO:0000313" key="3">
    <source>
        <dbReference type="Proteomes" id="UP000192731"/>
    </source>
</evidence>
<gene>
    <name evidence="2" type="ORF">SAMN00017405_0264</name>
</gene>
<feature type="transmembrane region" description="Helical" evidence="1">
    <location>
        <begin position="21"/>
        <end position="40"/>
    </location>
</feature>
<keyword evidence="3" id="KW-1185">Reference proteome</keyword>
<organism evidence="2 3">
    <name type="scientific">Desulfonispora thiosulfatigenes DSM 11270</name>
    <dbReference type="NCBI Taxonomy" id="656914"/>
    <lineage>
        <taxon>Bacteria</taxon>
        <taxon>Bacillati</taxon>
        <taxon>Bacillota</taxon>
        <taxon>Clostridia</taxon>
        <taxon>Eubacteriales</taxon>
        <taxon>Peptococcaceae</taxon>
        <taxon>Desulfonispora</taxon>
    </lineage>
</organism>
<protein>
    <recommendedName>
        <fullName evidence="4">PilX N-terminal</fullName>
    </recommendedName>
</protein>
<evidence type="ECO:0000313" key="2">
    <source>
        <dbReference type="EMBL" id="SMB94739.1"/>
    </source>
</evidence>
<name>A0A1W1VMZ8_DESTI</name>
<sequence length="149" mass="17099">MEKLWFFCKRRLNHLLKDEQGSALVFSLFILIMLGIWGGATLTLSTNEYYISNNSLKGIQSYYLAEAGLEEALVNIKNNPTSFENYTNTLETGNYKVTYEQNSENNIVKITSLGQAKEGKKELNAKVEINKTLTEENEAVYEVKLIDWW</sequence>
<dbReference type="AlphaFoldDB" id="A0A1W1VMZ8"/>
<keyword evidence="1" id="KW-0472">Membrane</keyword>
<keyword evidence="1" id="KW-1133">Transmembrane helix</keyword>
<dbReference type="Proteomes" id="UP000192731">
    <property type="component" value="Unassembled WGS sequence"/>
</dbReference>
<dbReference type="RefSeq" id="WP_084054077.1">
    <property type="nucleotide sequence ID" value="NZ_FWWT01000022.1"/>
</dbReference>
<accession>A0A1W1VMZ8</accession>
<dbReference type="EMBL" id="FWWT01000022">
    <property type="protein sequence ID" value="SMB94739.1"/>
    <property type="molecule type" value="Genomic_DNA"/>
</dbReference>
<dbReference type="OrthoDB" id="9927301at2"/>
<proteinExistence type="predicted"/>
<evidence type="ECO:0008006" key="4">
    <source>
        <dbReference type="Google" id="ProtNLM"/>
    </source>
</evidence>
<reference evidence="2 3" key="1">
    <citation type="submission" date="2017-04" db="EMBL/GenBank/DDBJ databases">
        <authorList>
            <person name="Afonso C.L."/>
            <person name="Miller P.J."/>
            <person name="Scott M.A."/>
            <person name="Spackman E."/>
            <person name="Goraichik I."/>
            <person name="Dimitrov K.M."/>
            <person name="Suarez D.L."/>
            <person name="Swayne D.E."/>
        </authorList>
    </citation>
    <scope>NUCLEOTIDE SEQUENCE [LARGE SCALE GENOMIC DNA]</scope>
    <source>
        <strain evidence="2 3">DSM 11270</strain>
    </source>
</reference>
<evidence type="ECO:0000256" key="1">
    <source>
        <dbReference type="SAM" id="Phobius"/>
    </source>
</evidence>